<accession>A0A061HKV5</accession>
<dbReference type="EMBL" id="KE374989">
    <property type="protein sequence ID" value="EPQ66723.1"/>
    <property type="molecule type" value="Genomic_DNA"/>
</dbReference>
<evidence type="ECO:0000313" key="6">
    <source>
        <dbReference type="Proteomes" id="UP000053110"/>
    </source>
</evidence>
<dbReference type="Gene3D" id="1.10.472.80">
    <property type="entry name" value="Ypt/Rab-GAP domain of gyp1p, domain 3"/>
    <property type="match status" value="1"/>
</dbReference>
<evidence type="ECO:0000256" key="1">
    <source>
        <dbReference type="ARBA" id="ARBA00022468"/>
    </source>
</evidence>
<evidence type="ECO:0000259" key="3">
    <source>
        <dbReference type="PROSITE" id="PS50086"/>
    </source>
</evidence>
<keyword evidence="2" id="KW-0472">Membrane</keyword>
<sequence>MKSNEAAEGADDKIALDREIPDPLVVTEKLHAKRENILWACKSNYLQAVRDLATTEGGLVTDSIRRKAWPLLLGLKNDGNEVQKEDLNNISWKDLPPHPDEDQVKLDVNRSFIYYPTGLSLKELQLRKEQLSDLIIEILRRSPYLSYFQGYHDICQVFMLVLDSKKCAPAIARLSILRIRDFMLPTFFHTLEQLFLIPSVLHSINPKLWKHLSTTKPYFALSATLTMFAHELQDYDEVTRLFDVLLAREAVFSIYMYAQIILQRSEELFQIPADESDILHSTLSKLPRPLGIDNLIENTIKLFEKHPPESLKEWQSISSFSVLKTARWPDQILHHSLDDGAEFFRKQAREQRQAETIEMLRKTIWKYRKPAFTICLSISVGVLAIWIRISLDKNYLSMIM</sequence>
<dbReference type="Proteomes" id="UP000053110">
    <property type="component" value="Unassembled WGS sequence"/>
</dbReference>
<dbReference type="FunFam" id="1.10.8.1310:FF:000001">
    <property type="entry name" value="TBC1 domain family, member 20"/>
    <property type="match status" value="1"/>
</dbReference>
<dbReference type="AlphaFoldDB" id="A0A061HKV5"/>
<organism evidence="5">
    <name type="scientific">Blumeria graminis f. sp. tritici 96224</name>
    <dbReference type="NCBI Taxonomy" id="1268274"/>
    <lineage>
        <taxon>Eukaryota</taxon>
        <taxon>Fungi</taxon>
        <taxon>Dikarya</taxon>
        <taxon>Ascomycota</taxon>
        <taxon>Pezizomycotina</taxon>
        <taxon>Leotiomycetes</taxon>
        <taxon>Erysiphales</taxon>
        <taxon>Erysiphaceae</taxon>
        <taxon>Blumeria</taxon>
    </lineage>
</organism>
<dbReference type="PANTHER" id="PTHR20913">
    <property type="entry name" value="TBC1 DOMAIN FAMILY MEMBER 20/GTPASE"/>
    <property type="match status" value="1"/>
</dbReference>
<evidence type="ECO:0000313" key="4">
    <source>
        <dbReference type="EMBL" id="EPQ66723.1"/>
    </source>
</evidence>
<dbReference type="SUPFAM" id="SSF47923">
    <property type="entry name" value="Ypt/Rab-GAP domain of gyp1p"/>
    <property type="match status" value="2"/>
</dbReference>
<dbReference type="Pfam" id="PF00566">
    <property type="entry name" value="RabGAP-TBC"/>
    <property type="match status" value="1"/>
</dbReference>
<reference evidence="6" key="1">
    <citation type="journal article" date="2013" name="Nat. Genet.">
        <title>The wheat powdery mildew genome shows the unique evolution of an obligate biotroph.</title>
        <authorList>
            <person name="Wicker T."/>
            <person name="Oberhaensli S."/>
            <person name="Parlange F."/>
            <person name="Buchmann J.P."/>
            <person name="Shatalina M."/>
            <person name="Roffler S."/>
            <person name="Ben-David R."/>
            <person name="Dolezel J."/>
            <person name="Simkova H."/>
            <person name="Schulze-Lefert P."/>
            <person name="Spanu P.D."/>
            <person name="Bruggmann R."/>
            <person name="Amselem J."/>
            <person name="Quesneville H."/>
            <person name="Ver Loren van Themaat E."/>
            <person name="Paape T."/>
            <person name="Shimizu K.K."/>
            <person name="Keller B."/>
        </authorList>
    </citation>
    <scope>NUCLEOTIDE SEQUENCE [LARGE SCALE GENOMIC DNA]</scope>
    <source>
        <strain evidence="6">96224</strain>
    </source>
</reference>
<keyword evidence="2" id="KW-0812">Transmembrane</keyword>
<dbReference type="OrthoDB" id="206700at2759"/>
<reference evidence="4" key="2">
    <citation type="submission" date="2013-01" db="EMBL/GenBank/DDBJ databases">
        <title>The wheat powdery mildew genome reveals unique evolution of an obligate biotroph.</title>
        <authorList>
            <person name="Oberhaensli S."/>
            <person name="Wicker T."/>
            <person name="Keller B."/>
        </authorList>
    </citation>
    <scope>NUCLEOTIDE SEQUENCE</scope>
    <source>
        <strain evidence="4">96224</strain>
    </source>
</reference>
<dbReference type="SMART" id="SM00164">
    <property type="entry name" value="TBC"/>
    <property type="match status" value="1"/>
</dbReference>
<dbReference type="InterPro" id="IPR045913">
    <property type="entry name" value="TBC20/Gyp8-like"/>
</dbReference>
<dbReference type="PANTHER" id="PTHR20913:SF7">
    <property type="entry name" value="RE60063P"/>
    <property type="match status" value="1"/>
</dbReference>
<dbReference type="InterPro" id="IPR035969">
    <property type="entry name" value="Rab-GAP_TBC_sf"/>
</dbReference>
<dbReference type="GO" id="GO:0005096">
    <property type="term" value="F:GTPase activator activity"/>
    <property type="evidence" value="ECO:0007669"/>
    <property type="project" value="UniProtKB-KW"/>
</dbReference>
<dbReference type="HOGENOM" id="CLU_039465_0_1_1"/>
<dbReference type="EMBL" id="UIGY01000016">
    <property type="protein sequence ID" value="SUZ08295.1"/>
    <property type="molecule type" value="Genomic_DNA"/>
</dbReference>
<keyword evidence="2" id="KW-1133">Transmembrane helix</keyword>
<proteinExistence type="predicted"/>
<protein>
    <submittedName>
        <fullName evidence="5">Bgt-2896</fullName>
    </submittedName>
    <submittedName>
        <fullName evidence="4">GTPase-activating protein</fullName>
    </submittedName>
</protein>
<evidence type="ECO:0000256" key="2">
    <source>
        <dbReference type="SAM" id="Phobius"/>
    </source>
</evidence>
<dbReference type="FunFam" id="1.10.472.80:FF:000060">
    <property type="entry name" value="TBC domain protein, putative"/>
    <property type="match status" value="1"/>
</dbReference>
<dbReference type="GO" id="GO:0005789">
    <property type="term" value="C:endoplasmic reticulum membrane"/>
    <property type="evidence" value="ECO:0007669"/>
    <property type="project" value="TreeGrafter"/>
</dbReference>
<dbReference type="Gene3D" id="1.10.8.1310">
    <property type="match status" value="1"/>
</dbReference>
<evidence type="ECO:0000313" key="5">
    <source>
        <dbReference type="EMBL" id="SUZ08295.1"/>
    </source>
</evidence>
<feature type="transmembrane region" description="Helical" evidence="2">
    <location>
        <begin position="371"/>
        <end position="391"/>
    </location>
</feature>
<dbReference type="PROSITE" id="PS50086">
    <property type="entry name" value="TBC_RABGAP"/>
    <property type="match status" value="1"/>
</dbReference>
<keyword evidence="1" id="KW-0343">GTPase activation</keyword>
<gene>
    <name evidence="4" type="ORF">BGT96224_2896</name>
    <name evidence="5" type="ORF">BGT96224V2_LOCUS1457</name>
</gene>
<reference evidence="5" key="3">
    <citation type="submission" date="2018-07" db="EMBL/GenBank/DDBJ databases">
        <authorList>
            <person name="Quirk P.G."/>
            <person name="Krulwich T.A."/>
        </authorList>
    </citation>
    <scope>NUCLEOTIDE SEQUENCE</scope>
    <source>
        <strain evidence="5">96224</strain>
    </source>
</reference>
<feature type="domain" description="Rab-GAP TBC" evidence="3">
    <location>
        <begin position="59"/>
        <end position="249"/>
    </location>
</feature>
<dbReference type="GO" id="GO:0006888">
    <property type="term" value="P:endoplasmic reticulum to Golgi vesicle-mediated transport"/>
    <property type="evidence" value="ECO:0007669"/>
    <property type="project" value="TreeGrafter"/>
</dbReference>
<name>A0A061HKV5_BLUGR</name>
<dbReference type="InterPro" id="IPR000195">
    <property type="entry name" value="Rab-GAP-TBC_dom"/>
</dbReference>